<gene>
    <name evidence="2" type="ORF">METZ01_LOCUS14917</name>
</gene>
<feature type="domain" description="NAD(P)-binding" evidence="1">
    <location>
        <begin position="1"/>
        <end position="107"/>
    </location>
</feature>
<name>A0A381P8Y2_9ZZZZ</name>
<dbReference type="AlphaFoldDB" id="A0A381P8Y2"/>
<dbReference type="Gene3D" id="3.40.50.720">
    <property type="entry name" value="NAD(P)-binding Rossmann-like Domain"/>
    <property type="match status" value="1"/>
</dbReference>
<evidence type="ECO:0000259" key="1">
    <source>
        <dbReference type="Pfam" id="PF13460"/>
    </source>
</evidence>
<proteinExistence type="predicted"/>
<sequence length="263" mass="29516">VEGDIANADDIMSVLEDVEAVIYNIGIIREFPGQGITYEKLHFDGAVNCMDAVVEKGIKRFILMSANGVCPDGTGYQKTKWMSEQYLKNTDLEWTIFRPSLIFGDPRGHDRPEFCTQLKKDLISLPFPAPLFHEGLLPLDAGSFAMSPIHAENVADIFVSSIEKDNHYGKTIELGGETELSWKEIIKIISNACGKKKWALPAPIIGVKTVAAVFDRFSWFPVTKDQLTMLLEGNTCDSTNYFLENRLKPLPFDINNLFYLKDS</sequence>
<protein>
    <recommendedName>
        <fullName evidence="1">NAD(P)-binding domain-containing protein</fullName>
    </recommendedName>
</protein>
<reference evidence="2" key="1">
    <citation type="submission" date="2018-05" db="EMBL/GenBank/DDBJ databases">
        <authorList>
            <person name="Lanie J.A."/>
            <person name="Ng W.-L."/>
            <person name="Kazmierczak K.M."/>
            <person name="Andrzejewski T.M."/>
            <person name="Davidsen T.M."/>
            <person name="Wayne K.J."/>
            <person name="Tettelin H."/>
            <person name="Glass J.I."/>
            <person name="Rusch D."/>
            <person name="Podicherti R."/>
            <person name="Tsui H.-C.T."/>
            <person name="Winkler M.E."/>
        </authorList>
    </citation>
    <scope>NUCLEOTIDE SEQUENCE</scope>
</reference>
<dbReference type="SUPFAM" id="SSF51735">
    <property type="entry name" value="NAD(P)-binding Rossmann-fold domains"/>
    <property type="match status" value="1"/>
</dbReference>
<dbReference type="GO" id="GO:0044877">
    <property type="term" value="F:protein-containing complex binding"/>
    <property type="evidence" value="ECO:0007669"/>
    <property type="project" value="TreeGrafter"/>
</dbReference>
<accession>A0A381P8Y2</accession>
<dbReference type="Pfam" id="PF13460">
    <property type="entry name" value="NAD_binding_10"/>
    <property type="match status" value="1"/>
</dbReference>
<dbReference type="PANTHER" id="PTHR12126:SF11">
    <property type="entry name" value="NADH DEHYDROGENASE [UBIQUINONE] 1 ALPHA SUBCOMPLEX SUBUNIT 9, MITOCHONDRIAL"/>
    <property type="match status" value="1"/>
</dbReference>
<organism evidence="2">
    <name type="scientific">marine metagenome</name>
    <dbReference type="NCBI Taxonomy" id="408172"/>
    <lineage>
        <taxon>unclassified sequences</taxon>
        <taxon>metagenomes</taxon>
        <taxon>ecological metagenomes</taxon>
    </lineage>
</organism>
<dbReference type="PANTHER" id="PTHR12126">
    <property type="entry name" value="NADH-UBIQUINONE OXIDOREDUCTASE 39 KDA SUBUNIT-RELATED"/>
    <property type="match status" value="1"/>
</dbReference>
<dbReference type="EMBL" id="UINC01000844">
    <property type="protein sequence ID" value="SUZ62063.1"/>
    <property type="molecule type" value="Genomic_DNA"/>
</dbReference>
<dbReference type="InterPro" id="IPR051207">
    <property type="entry name" value="ComplexI_NDUFA9_subunit"/>
</dbReference>
<feature type="non-terminal residue" evidence="2">
    <location>
        <position position="1"/>
    </location>
</feature>
<dbReference type="InterPro" id="IPR016040">
    <property type="entry name" value="NAD(P)-bd_dom"/>
</dbReference>
<dbReference type="InterPro" id="IPR036291">
    <property type="entry name" value="NAD(P)-bd_dom_sf"/>
</dbReference>
<evidence type="ECO:0000313" key="2">
    <source>
        <dbReference type="EMBL" id="SUZ62063.1"/>
    </source>
</evidence>